<organism evidence="1 2">
    <name type="scientific">Zarea fungicola</name>
    <dbReference type="NCBI Taxonomy" id="93591"/>
    <lineage>
        <taxon>Eukaryota</taxon>
        <taxon>Fungi</taxon>
        <taxon>Dikarya</taxon>
        <taxon>Ascomycota</taxon>
        <taxon>Pezizomycotina</taxon>
        <taxon>Sordariomycetes</taxon>
        <taxon>Hypocreomycetidae</taxon>
        <taxon>Hypocreales</taxon>
        <taxon>Cordycipitaceae</taxon>
        <taxon>Zarea</taxon>
    </lineage>
</organism>
<accession>A0ACC1NPB5</accession>
<sequence length="471" mass="52140">MKIVIIGGGISGCAAYLQLRKHLPKPPSGEEHSITIYEAYSTDVDTTAEDRGDAGATHSSTLVVGGGLGVGANGLNVLKRLDAELLRDIVRGGYSAAIMNMKSRNGTVLARMRPAGKPAMDGKGQKTMNMVCCTRHNLWREIRIKVPDENIVTKRVSEVIANQNGLNVVHFSDGSPPIEADMIIGADGLKSLTKKAIFPDEKQDPYPPHYEGLSGVGGIVPYSLVKDHVEIGSMNLVMGGNGFFGYFIADSAVDAPYRDSANHISPPGDTVAWWSTYTVDECPNPRSLDKSVVTGQLRERYAHWKDPVIQQVLKTIEVKNMYPTWIVPPLPTWERDGVVLVGDAAHALPPTSGQGCSQALEDVECLSMFLKHSLQKAYDEKHIDVASQKQAIKEAAKEYMALRQPHVKKILDGAQQRQNMKRDKTLIEEYVMYAFMWIIGWFPWVMEKPLKQVLDYNIAEEVKRVINERKS</sequence>
<dbReference type="EMBL" id="JANJQO010000174">
    <property type="protein sequence ID" value="KAJ2980755.1"/>
    <property type="molecule type" value="Genomic_DNA"/>
</dbReference>
<reference evidence="1" key="1">
    <citation type="submission" date="2022-08" db="EMBL/GenBank/DDBJ databases">
        <title>Genome Sequence of Lecanicillium fungicola.</title>
        <authorList>
            <person name="Buettner E."/>
        </authorList>
    </citation>
    <scope>NUCLEOTIDE SEQUENCE</scope>
    <source>
        <strain evidence="1">Babe33</strain>
    </source>
</reference>
<proteinExistence type="predicted"/>
<gene>
    <name evidence="1" type="ORF">NQ176_g2446</name>
</gene>
<comment type="caution">
    <text evidence="1">The sequence shown here is derived from an EMBL/GenBank/DDBJ whole genome shotgun (WGS) entry which is preliminary data.</text>
</comment>
<evidence type="ECO:0000313" key="1">
    <source>
        <dbReference type="EMBL" id="KAJ2980755.1"/>
    </source>
</evidence>
<dbReference type="Proteomes" id="UP001143910">
    <property type="component" value="Unassembled WGS sequence"/>
</dbReference>
<name>A0ACC1NPB5_9HYPO</name>
<protein>
    <submittedName>
        <fullName evidence="1">Uncharacterized protein</fullName>
    </submittedName>
</protein>
<keyword evidence="2" id="KW-1185">Reference proteome</keyword>
<evidence type="ECO:0000313" key="2">
    <source>
        <dbReference type="Proteomes" id="UP001143910"/>
    </source>
</evidence>